<dbReference type="CDD" id="cd01086">
    <property type="entry name" value="MetAP1"/>
    <property type="match status" value="1"/>
</dbReference>
<dbReference type="InterPro" id="IPR001714">
    <property type="entry name" value="Pept_M24_MAP"/>
</dbReference>
<feature type="binding site" evidence="6">
    <location>
        <position position="232"/>
    </location>
    <ligand>
        <name>a divalent metal cation</name>
        <dbReference type="ChEBI" id="CHEBI:60240"/>
        <label>2</label>
        <note>catalytic</note>
    </ligand>
</feature>
<dbReference type="RefSeq" id="WP_088453047.1">
    <property type="nucleotide sequence ID" value="NZ_JACHXO010000003.1"/>
</dbReference>
<evidence type="ECO:0000256" key="5">
    <source>
        <dbReference type="ARBA" id="ARBA00022801"/>
    </source>
</evidence>
<dbReference type="NCBIfam" id="TIGR00500">
    <property type="entry name" value="met_pdase_I"/>
    <property type="match status" value="1"/>
</dbReference>
<evidence type="ECO:0000259" key="8">
    <source>
        <dbReference type="Pfam" id="PF00557"/>
    </source>
</evidence>
<feature type="binding site" evidence="6">
    <location>
        <position position="104"/>
    </location>
    <ligand>
        <name>a divalent metal cation</name>
        <dbReference type="ChEBI" id="CHEBI:60240"/>
        <label>1</label>
    </ligand>
</feature>
<reference evidence="9 10" key="1">
    <citation type="submission" date="2020-08" db="EMBL/GenBank/DDBJ databases">
        <title>Genomic Encyclopedia of Type Strains, Phase III (KMG-III): the genomes of soil and plant-associated and newly described type strains.</title>
        <authorList>
            <person name="Whitman W."/>
        </authorList>
    </citation>
    <scope>NUCLEOTIDE SEQUENCE [LARGE SCALE GENOMIC DNA]</scope>
    <source>
        <strain evidence="9 10">CECT 7247</strain>
    </source>
</reference>
<feature type="binding site" evidence="6">
    <location>
        <position position="104"/>
    </location>
    <ligand>
        <name>a divalent metal cation</name>
        <dbReference type="ChEBI" id="CHEBI:60240"/>
        <label>2</label>
        <note>catalytic</note>
    </ligand>
</feature>
<feature type="binding site" evidence="6">
    <location>
        <position position="93"/>
    </location>
    <ligand>
        <name>a divalent metal cation</name>
        <dbReference type="ChEBI" id="CHEBI:60240"/>
        <label>1</label>
    </ligand>
</feature>
<feature type="binding site" evidence="6">
    <location>
        <position position="76"/>
    </location>
    <ligand>
        <name>substrate</name>
    </ligand>
</feature>
<dbReference type="PRINTS" id="PR00599">
    <property type="entry name" value="MAPEPTIDASE"/>
</dbReference>
<dbReference type="HAMAP" id="MF_01974">
    <property type="entry name" value="MetAP_1"/>
    <property type="match status" value="1"/>
</dbReference>
<name>A0ABR6GR70_9BURK</name>
<evidence type="ECO:0000256" key="1">
    <source>
        <dbReference type="ARBA" id="ARBA00002521"/>
    </source>
</evidence>
<organism evidence="9 10">
    <name type="scientific">Roseateles terrae</name>
    <dbReference type="NCBI Taxonomy" id="431060"/>
    <lineage>
        <taxon>Bacteria</taxon>
        <taxon>Pseudomonadati</taxon>
        <taxon>Pseudomonadota</taxon>
        <taxon>Betaproteobacteria</taxon>
        <taxon>Burkholderiales</taxon>
        <taxon>Sphaerotilaceae</taxon>
        <taxon>Roseateles</taxon>
    </lineage>
</organism>
<evidence type="ECO:0000313" key="9">
    <source>
        <dbReference type="EMBL" id="MBB3194614.1"/>
    </source>
</evidence>
<accession>A0ABR6GR70</accession>
<keyword evidence="10" id="KW-1185">Reference proteome</keyword>
<keyword evidence="5 6" id="KW-0378">Hydrolase</keyword>
<evidence type="ECO:0000313" key="10">
    <source>
        <dbReference type="Proteomes" id="UP000574369"/>
    </source>
</evidence>
<dbReference type="EMBL" id="JACHXO010000003">
    <property type="protein sequence ID" value="MBB3194614.1"/>
    <property type="molecule type" value="Genomic_DNA"/>
</dbReference>
<evidence type="ECO:0000256" key="2">
    <source>
        <dbReference type="ARBA" id="ARBA00022438"/>
    </source>
</evidence>
<evidence type="ECO:0000256" key="3">
    <source>
        <dbReference type="ARBA" id="ARBA00022670"/>
    </source>
</evidence>
<comment type="similarity">
    <text evidence="6">Belongs to the peptidase M24A family. Methionine aminopeptidase type 1 subfamily.</text>
</comment>
<feature type="domain" description="Peptidase M24" evidence="8">
    <location>
        <begin position="11"/>
        <end position="238"/>
    </location>
</feature>
<comment type="caution">
    <text evidence="9">The sequence shown here is derived from an EMBL/GenBank/DDBJ whole genome shotgun (WGS) entry which is preliminary data.</text>
</comment>
<dbReference type="Proteomes" id="UP000574369">
    <property type="component" value="Unassembled WGS sequence"/>
</dbReference>
<feature type="binding site" evidence="6">
    <location>
        <position position="201"/>
    </location>
    <ligand>
        <name>a divalent metal cation</name>
        <dbReference type="ChEBI" id="CHEBI:60240"/>
        <label>2</label>
        <note>catalytic</note>
    </ligand>
</feature>
<comment type="function">
    <text evidence="1 6">Removes the N-terminal methionine from nascent proteins. The N-terminal methionine is often cleaved when the second residue in the primary sequence is small and uncharged (Met-Ala-, Cys, Gly, Pro, Ser, Thr, or Val). Requires deformylation of the N(alpha)-formylated initiator methionine before it can be hydrolyzed.</text>
</comment>
<dbReference type="PANTHER" id="PTHR43330:SF13">
    <property type="entry name" value="METHIONINE AMINOPEPTIDASE 2"/>
    <property type="match status" value="1"/>
</dbReference>
<proteinExistence type="inferred from homology"/>
<gene>
    <name evidence="6" type="primary">map</name>
    <name evidence="9" type="ORF">FHS28_002010</name>
</gene>
<dbReference type="SUPFAM" id="SSF55920">
    <property type="entry name" value="Creatinase/aminopeptidase"/>
    <property type="match status" value="1"/>
</dbReference>
<protein>
    <recommendedName>
        <fullName evidence="6 7">Methionine aminopeptidase</fullName>
        <shortName evidence="6">MAP</shortName>
        <shortName evidence="6">MetAP</shortName>
        <ecNumber evidence="6 7">3.4.11.18</ecNumber>
    </recommendedName>
    <alternativeName>
        <fullName evidence="6">Peptidase M</fullName>
    </alternativeName>
</protein>
<keyword evidence="3 6" id="KW-0645">Protease</keyword>
<dbReference type="Pfam" id="PF00557">
    <property type="entry name" value="Peptidase_M24"/>
    <property type="match status" value="1"/>
</dbReference>
<dbReference type="InterPro" id="IPR002467">
    <property type="entry name" value="Pept_M24A_MAP1"/>
</dbReference>
<feature type="binding site" evidence="6">
    <location>
        <position position="167"/>
    </location>
    <ligand>
        <name>a divalent metal cation</name>
        <dbReference type="ChEBI" id="CHEBI:60240"/>
        <label>2</label>
        <note>catalytic</note>
    </ligand>
</feature>
<dbReference type="InterPro" id="IPR036005">
    <property type="entry name" value="Creatinase/aminopeptidase-like"/>
</dbReference>
<comment type="cofactor">
    <cofactor evidence="6">
        <name>Co(2+)</name>
        <dbReference type="ChEBI" id="CHEBI:48828"/>
    </cofactor>
    <cofactor evidence="6">
        <name>Zn(2+)</name>
        <dbReference type="ChEBI" id="CHEBI:29105"/>
    </cofactor>
    <cofactor evidence="6">
        <name>Mn(2+)</name>
        <dbReference type="ChEBI" id="CHEBI:29035"/>
    </cofactor>
    <cofactor evidence="6">
        <name>Fe(2+)</name>
        <dbReference type="ChEBI" id="CHEBI:29033"/>
    </cofactor>
    <text evidence="6">Binds 2 divalent metal cations per subunit. Has a high-affinity and a low affinity metal-binding site. The true nature of the physiological cofactor is under debate. The enzyme is active with cobalt, zinc, manganese or divalent iron ions. Most likely, methionine aminopeptidases function as mononuclear Fe(2+)-metalloproteases under physiological conditions, and the catalytically relevant metal-binding site has been assigned to the histidine-containing high-affinity site.</text>
</comment>
<comment type="catalytic activity">
    <reaction evidence="6 7">
        <text>Release of N-terminal amino acids, preferentially methionine, from peptides and arylamides.</text>
        <dbReference type="EC" id="3.4.11.18"/>
    </reaction>
</comment>
<dbReference type="PANTHER" id="PTHR43330">
    <property type="entry name" value="METHIONINE AMINOPEPTIDASE"/>
    <property type="match status" value="1"/>
</dbReference>
<sequence>MTIESEDDVAGLKRIGRIVSLVLHELLETAEPGMTTQELDQLGGRLLASHGAQSAPKLTYDFPGYTCISINEEAAHGIPGGRVIRAGDVLNVDVSAELGGYFADTGGTRVIPPTNPQKTRLCHATRTALEQAMKQARAGQPISGIGAAIERVAKTYGFKIIENLGSHGVGRALHEAPEHIPGYYDPKDKRLLQEGMVITIEPFLSTKSRIVEETDDGWTLVGVPGNLSAQYEHTMIITRGDPIVVTQH</sequence>
<evidence type="ECO:0000256" key="7">
    <source>
        <dbReference type="RuleBase" id="RU003653"/>
    </source>
</evidence>
<dbReference type="GO" id="GO:0004239">
    <property type="term" value="F:initiator methionyl aminopeptidase activity"/>
    <property type="evidence" value="ECO:0007669"/>
    <property type="project" value="UniProtKB-EC"/>
</dbReference>
<evidence type="ECO:0000256" key="4">
    <source>
        <dbReference type="ARBA" id="ARBA00022723"/>
    </source>
</evidence>
<dbReference type="InterPro" id="IPR000994">
    <property type="entry name" value="Pept_M24"/>
</dbReference>
<dbReference type="Gene3D" id="3.90.230.10">
    <property type="entry name" value="Creatinase/methionine aminopeptidase superfamily"/>
    <property type="match status" value="1"/>
</dbReference>
<feature type="binding site" evidence="6">
    <location>
        <position position="232"/>
    </location>
    <ligand>
        <name>a divalent metal cation</name>
        <dbReference type="ChEBI" id="CHEBI:60240"/>
        <label>1</label>
    </ligand>
</feature>
<dbReference type="EC" id="3.4.11.18" evidence="6 7"/>
<keyword evidence="4 6" id="KW-0479">Metal-binding</keyword>
<keyword evidence="2 6" id="KW-0031">Aminopeptidase</keyword>
<comment type="subunit">
    <text evidence="6">Monomer.</text>
</comment>
<evidence type="ECO:0000256" key="6">
    <source>
        <dbReference type="HAMAP-Rule" id="MF_01974"/>
    </source>
</evidence>
<feature type="binding site" evidence="6">
    <location>
        <position position="174"/>
    </location>
    <ligand>
        <name>substrate</name>
    </ligand>
</feature>